<feature type="zinc finger region" description="RING-Gid-type" evidence="9">
    <location>
        <begin position="379"/>
        <end position="428"/>
    </location>
</feature>
<protein>
    <recommendedName>
        <fullName evidence="8">GID complex catalytic subunit 2</fullName>
    </recommendedName>
    <alternativeName>
        <fullName evidence="7">Glucose-induced degradation protein 2</fullName>
    </alternativeName>
</protein>
<evidence type="ECO:0000256" key="4">
    <source>
        <dbReference type="ARBA" id="ARBA00022771"/>
    </source>
</evidence>
<feature type="domain" description="CTLH" evidence="10">
    <location>
        <begin position="145"/>
        <end position="202"/>
    </location>
</feature>
<comment type="similarity">
    <text evidence="6">Belongs to the RMD5/GID2 family.</text>
</comment>
<dbReference type="InterPro" id="IPR013083">
    <property type="entry name" value="Znf_RING/FYVE/PHD"/>
</dbReference>
<evidence type="ECO:0000256" key="2">
    <source>
        <dbReference type="ARBA" id="ARBA00022490"/>
    </source>
</evidence>
<dbReference type="AlphaFoldDB" id="A0A9W8DU05"/>
<dbReference type="SMART" id="SM00667">
    <property type="entry name" value="LisH"/>
    <property type="match status" value="1"/>
</dbReference>
<dbReference type="SMART" id="SM00668">
    <property type="entry name" value="CTLH"/>
    <property type="match status" value="1"/>
</dbReference>
<dbReference type="FunFam" id="3.30.40.10:FF:000143">
    <property type="entry name" value="Regulator of gluconeogenesis Rmd5"/>
    <property type="match status" value="1"/>
</dbReference>
<dbReference type="PROSITE" id="PS51867">
    <property type="entry name" value="ZF_RING_GID"/>
    <property type="match status" value="1"/>
</dbReference>
<dbReference type="GO" id="GO:0005737">
    <property type="term" value="C:cytoplasm"/>
    <property type="evidence" value="ECO:0007669"/>
    <property type="project" value="UniProtKB-SubCell"/>
</dbReference>
<dbReference type="PANTHER" id="PTHR12170">
    <property type="entry name" value="MACROPHAGE ERYTHROBLAST ATTACHER-RELATED"/>
    <property type="match status" value="1"/>
</dbReference>
<dbReference type="GO" id="GO:0043161">
    <property type="term" value="P:proteasome-mediated ubiquitin-dependent protein catabolic process"/>
    <property type="evidence" value="ECO:0007669"/>
    <property type="project" value="InterPro"/>
</dbReference>
<dbReference type="SUPFAM" id="SSF57850">
    <property type="entry name" value="RING/U-box"/>
    <property type="match status" value="1"/>
</dbReference>
<evidence type="ECO:0000256" key="6">
    <source>
        <dbReference type="ARBA" id="ARBA00061136"/>
    </source>
</evidence>
<dbReference type="SMART" id="SM00757">
    <property type="entry name" value="CRA"/>
    <property type="match status" value="1"/>
</dbReference>
<evidence type="ECO:0000256" key="1">
    <source>
        <dbReference type="ARBA" id="ARBA00004496"/>
    </source>
</evidence>
<keyword evidence="4 9" id="KW-0863">Zinc-finger</keyword>
<evidence type="ECO:0000256" key="8">
    <source>
        <dbReference type="ARBA" id="ARBA00080744"/>
    </source>
</evidence>
<dbReference type="GO" id="GO:0034657">
    <property type="term" value="C:GID complex"/>
    <property type="evidence" value="ECO:0007669"/>
    <property type="project" value="TreeGrafter"/>
</dbReference>
<dbReference type="InterPro" id="IPR006594">
    <property type="entry name" value="LisH"/>
</dbReference>
<evidence type="ECO:0000256" key="3">
    <source>
        <dbReference type="ARBA" id="ARBA00022723"/>
    </source>
</evidence>
<dbReference type="InterPro" id="IPR006595">
    <property type="entry name" value="CTLH_C"/>
</dbReference>
<dbReference type="GO" id="GO:0008270">
    <property type="term" value="F:zinc ion binding"/>
    <property type="evidence" value="ECO:0007669"/>
    <property type="project" value="UniProtKB-KW"/>
</dbReference>
<dbReference type="InterPro" id="IPR001841">
    <property type="entry name" value="Znf_RING"/>
</dbReference>
<comment type="caution">
    <text evidence="12">The sequence shown here is derived from an EMBL/GenBank/DDBJ whole genome shotgun (WGS) entry which is preliminary data.</text>
</comment>
<dbReference type="InterPro" id="IPR044063">
    <property type="entry name" value="ZF_RING_GID"/>
</dbReference>
<comment type="subcellular location">
    <subcellularLocation>
        <location evidence="1">Cytoplasm</location>
    </subcellularLocation>
</comment>
<dbReference type="InterPro" id="IPR045098">
    <property type="entry name" value="Fyv10_fam"/>
</dbReference>
<dbReference type="Pfam" id="PF10607">
    <property type="entry name" value="CTLH"/>
    <property type="match status" value="2"/>
</dbReference>
<keyword evidence="3" id="KW-0479">Metal-binding</keyword>
<dbReference type="SMART" id="SM00184">
    <property type="entry name" value="RING"/>
    <property type="match status" value="1"/>
</dbReference>
<evidence type="ECO:0000313" key="12">
    <source>
        <dbReference type="EMBL" id="KAJ1918254.1"/>
    </source>
</evidence>
<keyword evidence="5" id="KW-0862">Zinc</keyword>
<feature type="domain" description="RING-Gid-type" evidence="11">
    <location>
        <begin position="379"/>
        <end position="428"/>
    </location>
</feature>
<dbReference type="PROSITE" id="PS50896">
    <property type="entry name" value="LISH"/>
    <property type="match status" value="1"/>
</dbReference>
<gene>
    <name evidence="12" type="ORF">H4219_002726</name>
</gene>
<evidence type="ECO:0000256" key="7">
    <source>
        <dbReference type="ARBA" id="ARBA00075398"/>
    </source>
</evidence>
<dbReference type="PANTHER" id="PTHR12170:SF3">
    <property type="entry name" value="GH10162P"/>
    <property type="match status" value="1"/>
</dbReference>
<dbReference type="CDD" id="cd16652">
    <property type="entry name" value="dRING_Rmd5p-like"/>
    <property type="match status" value="1"/>
</dbReference>
<keyword evidence="2" id="KW-0963">Cytoplasm</keyword>
<dbReference type="InterPro" id="IPR027370">
    <property type="entry name" value="Znf-RING_euk"/>
</dbReference>
<evidence type="ECO:0000256" key="9">
    <source>
        <dbReference type="PROSITE-ProRule" id="PRU01215"/>
    </source>
</evidence>
<dbReference type="InterPro" id="IPR013144">
    <property type="entry name" value="CRA_dom"/>
</dbReference>
<evidence type="ECO:0000259" key="10">
    <source>
        <dbReference type="PROSITE" id="PS50897"/>
    </source>
</evidence>
<sequence length="442" mass="49551">MESLSKNCEKLAKGQKNVQNKTLQDFKKLSQLLTTISDKVKSLGDQATCENSDVSDKIAEIKKVQAKLVDSHKDFYTNIAKYNKLIEKTFKTDLIGISDSNALEGKENIINCVIVDHFIRNSDFELAQLFCKETGISLPEEPMSRFTEMHRLVKEIRQRKLTGALEWANKHRNELNVRGITLEFMLHKQRYLQLIEDGKTKEALSYAKQNFQEYITNGQGPKTQQSSADDMISEFMNFDAQGGYLLENSAADSKCNISSTGGSKETSAQASPLIDTILSLMGVLVYANRLQDSPYKDMFSPQQWENVAHAFSSAFCTLLGLASESPLATSIMAGSLSLPIIIKMSQLLTTNKMEWSQKEELPVEVPLPENLRFHSVFVCPVSKDRATPKNPPMMLPCGHVICKESLEKLAKGLRSNMPSLGRFKCPYCPSLSTMNEAKPVYF</sequence>
<dbReference type="Pfam" id="PF13445">
    <property type="entry name" value="zf-RING_UBOX"/>
    <property type="match status" value="1"/>
</dbReference>
<dbReference type="Proteomes" id="UP001150538">
    <property type="component" value="Unassembled WGS sequence"/>
</dbReference>
<reference evidence="12" key="1">
    <citation type="submission" date="2022-07" db="EMBL/GenBank/DDBJ databases">
        <title>Phylogenomic reconstructions and comparative analyses of Kickxellomycotina fungi.</title>
        <authorList>
            <person name="Reynolds N.K."/>
            <person name="Stajich J.E."/>
            <person name="Barry K."/>
            <person name="Grigoriev I.V."/>
            <person name="Crous P."/>
            <person name="Smith M.E."/>
        </authorList>
    </citation>
    <scope>NUCLEOTIDE SEQUENCE</scope>
    <source>
        <strain evidence="12">NBRC 100468</strain>
    </source>
</reference>
<proteinExistence type="inferred from homology"/>
<evidence type="ECO:0000313" key="13">
    <source>
        <dbReference type="Proteomes" id="UP001150538"/>
    </source>
</evidence>
<dbReference type="OrthoDB" id="1933281at2759"/>
<accession>A0A9W8DU05</accession>
<dbReference type="PROSITE" id="PS50897">
    <property type="entry name" value="CTLH"/>
    <property type="match status" value="1"/>
</dbReference>
<evidence type="ECO:0000259" key="11">
    <source>
        <dbReference type="PROSITE" id="PS51867"/>
    </source>
</evidence>
<keyword evidence="13" id="KW-1185">Reference proteome</keyword>
<dbReference type="InterPro" id="IPR024964">
    <property type="entry name" value="CTLH/CRA"/>
</dbReference>
<name>A0A9W8DU05_9FUNG</name>
<dbReference type="EMBL" id="JANBPU010000050">
    <property type="protein sequence ID" value="KAJ1918254.1"/>
    <property type="molecule type" value="Genomic_DNA"/>
</dbReference>
<dbReference type="InterPro" id="IPR037683">
    <property type="entry name" value="Rmd5_dRing"/>
</dbReference>
<organism evidence="12 13">
    <name type="scientific">Mycoemilia scoparia</name>
    <dbReference type="NCBI Taxonomy" id="417184"/>
    <lineage>
        <taxon>Eukaryota</taxon>
        <taxon>Fungi</taxon>
        <taxon>Fungi incertae sedis</taxon>
        <taxon>Zoopagomycota</taxon>
        <taxon>Kickxellomycotina</taxon>
        <taxon>Kickxellomycetes</taxon>
        <taxon>Kickxellales</taxon>
        <taxon>Kickxellaceae</taxon>
        <taxon>Mycoemilia</taxon>
    </lineage>
</organism>
<evidence type="ECO:0000256" key="5">
    <source>
        <dbReference type="ARBA" id="ARBA00022833"/>
    </source>
</evidence>
<dbReference type="Gene3D" id="3.30.40.10">
    <property type="entry name" value="Zinc/RING finger domain, C3HC4 (zinc finger)"/>
    <property type="match status" value="1"/>
</dbReference>
<dbReference type="GO" id="GO:0005634">
    <property type="term" value="C:nucleus"/>
    <property type="evidence" value="ECO:0007669"/>
    <property type="project" value="TreeGrafter"/>
</dbReference>
<dbReference type="GO" id="GO:0061630">
    <property type="term" value="F:ubiquitin protein ligase activity"/>
    <property type="evidence" value="ECO:0007669"/>
    <property type="project" value="InterPro"/>
</dbReference>